<dbReference type="Proteomes" id="UP001302349">
    <property type="component" value="Chromosome"/>
</dbReference>
<keyword evidence="3" id="KW-1185">Reference proteome</keyword>
<gene>
    <name evidence="2" type="ORF">RT717_02315</name>
</gene>
<evidence type="ECO:0000313" key="3">
    <source>
        <dbReference type="Proteomes" id="UP001302349"/>
    </source>
</evidence>
<protein>
    <submittedName>
        <fullName evidence="2">CHASE2 domain-containing protein</fullName>
    </submittedName>
</protein>
<evidence type="ECO:0000313" key="2">
    <source>
        <dbReference type="EMBL" id="WOK07455.1"/>
    </source>
</evidence>
<evidence type="ECO:0000259" key="1">
    <source>
        <dbReference type="Pfam" id="PF05226"/>
    </source>
</evidence>
<dbReference type="RefSeq" id="WP_317490133.1">
    <property type="nucleotide sequence ID" value="NZ_CP136051.1"/>
</dbReference>
<accession>A0ABZ0IR12</accession>
<organism evidence="2 3">
    <name type="scientific">Imperialibacter roseus</name>
    <dbReference type="NCBI Taxonomy" id="1324217"/>
    <lineage>
        <taxon>Bacteria</taxon>
        <taxon>Pseudomonadati</taxon>
        <taxon>Bacteroidota</taxon>
        <taxon>Cytophagia</taxon>
        <taxon>Cytophagales</taxon>
        <taxon>Flammeovirgaceae</taxon>
        <taxon>Imperialibacter</taxon>
    </lineage>
</organism>
<name>A0ABZ0IR12_9BACT</name>
<feature type="domain" description="CHASE2" evidence="1">
    <location>
        <begin position="37"/>
        <end position="250"/>
    </location>
</feature>
<dbReference type="InterPro" id="IPR007890">
    <property type="entry name" value="CHASE2"/>
</dbReference>
<dbReference type="PROSITE" id="PS51257">
    <property type="entry name" value="PROKAR_LIPOPROTEIN"/>
    <property type="match status" value="1"/>
</dbReference>
<sequence>MNRYVILLSLTLLSCSVPKSSPIQKDVVTIINIGKTDRVSLGQQLAVVNKFSPKVIGLDIFLLKDSLAKDSIIVRELKNARQVVHIFKPEGYNQQTNEFDELIYPHPKFQANSYSYGFANLIVENQATGNIPAALRTIDKSYVAQMKLGDKIFNSFSYELAAKAYGVKDKYQNKPDELFEIMPTLQMDSITIIDYKDLLLGNFDSASLQNKIVLFGYVGNEEDQFAMKDGSVHNGIEIHAAVVREIMSKPNEVMPPK</sequence>
<proteinExistence type="predicted"/>
<dbReference type="EMBL" id="CP136051">
    <property type="protein sequence ID" value="WOK07455.1"/>
    <property type="molecule type" value="Genomic_DNA"/>
</dbReference>
<reference evidence="2 3" key="1">
    <citation type="journal article" date="2023" name="Microbiol. Resour. Announc.">
        <title>Complete Genome Sequence of Imperialibacter roseus strain P4T.</title>
        <authorList>
            <person name="Tizabi D.R."/>
            <person name="Bachvaroff T."/>
            <person name="Hill R.T."/>
        </authorList>
    </citation>
    <scope>NUCLEOTIDE SEQUENCE [LARGE SCALE GENOMIC DNA]</scope>
    <source>
        <strain evidence="2 3">P4T</strain>
    </source>
</reference>
<dbReference type="Pfam" id="PF05226">
    <property type="entry name" value="CHASE2"/>
    <property type="match status" value="1"/>
</dbReference>